<evidence type="ECO:0000313" key="3">
    <source>
        <dbReference type="Proteomes" id="UP000799757"/>
    </source>
</evidence>
<gene>
    <name evidence="2" type="ORF">K505DRAFT_306034</name>
</gene>
<dbReference type="InterPro" id="IPR050466">
    <property type="entry name" value="Carboxylest/Gibb_receptor"/>
</dbReference>
<sequence>MSTFQTTPKTRFDSFNVYTTSYKKIGDHEIQVGILIPKDIKPGKHPLIIKWHGGGLLTGTALFPDWFASFFVPFVQRNSAIVILPNYRLIPEHNGHDILSDIFTFWKWFESDLADFVASKEPSVALDFDRLLVSGESAGGHMGVHSALMTPKGVIKAMLLQYPMTSSLRREPGAEFIGGPAPGPETVDKYLSKIVPGQIVSSFVPPARMDLSYALSAYGRWGEVFGTTWGLLPIEAVENATHFPPTYIIHGEHDTAVSVNDSRAFKEKVGKVLGQEIGNKVRLEVQDGDHGFDVNLMEEDTPWLKEGLEWVEEQWLG</sequence>
<name>A0A6A6XBL6_9PLEO</name>
<dbReference type="PANTHER" id="PTHR23024:SF24">
    <property type="entry name" value="ALPHA_BETA HYDROLASE FOLD-3 DOMAIN-CONTAINING PROTEIN"/>
    <property type="match status" value="1"/>
</dbReference>
<keyword evidence="3" id="KW-1185">Reference proteome</keyword>
<dbReference type="EMBL" id="MU001933">
    <property type="protein sequence ID" value="KAF2793305.1"/>
    <property type="molecule type" value="Genomic_DNA"/>
</dbReference>
<accession>A0A6A6XBL6</accession>
<dbReference type="AlphaFoldDB" id="A0A6A6XBL6"/>
<dbReference type="InterPro" id="IPR029058">
    <property type="entry name" value="AB_hydrolase_fold"/>
</dbReference>
<evidence type="ECO:0000313" key="2">
    <source>
        <dbReference type="EMBL" id="KAF2793305.1"/>
    </source>
</evidence>
<evidence type="ECO:0000259" key="1">
    <source>
        <dbReference type="Pfam" id="PF07859"/>
    </source>
</evidence>
<dbReference type="GO" id="GO:0016787">
    <property type="term" value="F:hydrolase activity"/>
    <property type="evidence" value="ECO:0007669"/>
    <property type="project" value="UniProtKB-KW"/>
</dbReference>
<keyword evidence="2" id="KW-0378">Hydrolase</keyword>
<feature type="domain" description="Alpha/beta hydrolase fold-3" evidence="1">
    <location>
        <begin position="49"/>
        <end position="256"/>
    </location>
</feature>
<dbReference type="PANTHER" id="PTHR23024">
    <property type="entry name" value="ARYLACETAMIDE DEACETYLASE"/>
    <property type="match status" value="1"/>
</dbReference>
<organism evidence="2 3">
    <name type="scientific">Melanomma pulvis-pyrius CBS 109.77</name>
    <dbReference type="NCBI Taxonomy" id="1314802"/>
    <lineage>
        <taxon>Eukaryota</taxon>
        <taxon>Fungi</taxon>
        <taxon>Dikarya</taxon>
        <taxon>Ascomycota</taxon>
        <taxon>Pezizomycotina</taxon>
        <taxon>Dothideomycetes</taxon>
        <taxon>Pleosporomycetidae</taxon>
        <taxon>Pleosporales</taxon>
        <taxon>Melanommataceae</taxon>
        <taxon>Melanomma</taxon>
    </lineage>
</organism>
<protein>
    <submittedName>
        <fullName evidence="2">Alpha/beta-hydrolase</fullName>
    </submittedName>
</protein>
<dbReference type="SUPFAM" id="SSF53474">
    <property type="entry name" value="alpha/beta-Hydrolases"/>
    <property type="match status" value="1"/>
</dbReference>
<dbReference type="OrthoDB" id="19653at2759"/>
<dbReference type="Gene3D" id="3.40.50.1820">
    <property type="entry name" value="alpha/beta hydrolase"/>
    <property type="match status" value="1"/>
</dbReference>
<dbReference type="Pfam" id="PF07859">
    <property type="entry name" value="Abhydrolase_3"/>
    <property type="match status" value="1"/>
</dbReference>
<reference evidence="2" key="1">
    <citation type="journal article" date="2020" name="Stud. Mycol.">
        <title>101 Dothideomycetes genomes: a test case for predicting lifestyles and emergence of pathogens.</title>
        <authorList>
            <person name="Haridas S."/>
            <person name="Albert R."/>
            <person name="Binder M."/>
            <person name="Bloem J."/>
            <person name="Labutti K."/>
            <person name="Salamov A."/>
            <person name="Andreopoulos B."/>
            <person name="Baker S."/>
            <person name="Barry K."/>
            <person name="Bills G."/>
            <person name="Bluhm B."/>
            <person name="Cannon C."/>
            <person name="Castanera R."/>
            <person name="Culley D."/>
            <person name="Daum C."/>
            <person name="Ezra D."/>
            <person name="Gonzalez J."/>
            <person name="Henrissat B."/>
            <person name="Kuo A."/>
            <person name="Liang C."/>
            <person name="Lipzen A."/>
            <person name="Lutzoni F."/>
            <person name="Magnuson J."/>
            <person name="Mondo S."/>
            <person name="Nolan M."/>
            <person name="Ohm R."/>
            <person name="Pangilinan J."/>
            <person name="Park H.-J."/>
            <person name="Ramirez L."/>
            <person name="Alfaro M."/>
            <person name="Sun H."/>
            <person name="Tritt A."/>
            <person name="Yoshinaga Y."/>
            <person name="Zwiers L.-H."/>
            <person name="Turgeon B."/>
            <person name="Goodwin S."/>
            <person name="Spatafora J."/>
            <person name="Crous P."/>
            <person name="Grigoriev I."/>
        </authorList>
    </citation>
    <scope>NUCLEOTIDE SEQUENCE</scope>
    <source>
        <strain evidence="2">CBS 109.77</strain>
    </source>
</reference>
<dbReference type="Proteomes" id="UP000799757">
    <property type="component" value="Unassembled WGS sequence"/>
</dbReference>
<proteinExistence type="predicted"/>
<dbReference type="InterPro" id="IPR013094">
    <property type="entry name" value="AB_hydrolase_3"/>
</dbReference>